<organism evidence="2 3">
    <name type="scientific">Cichlidogyrus casuarinus</name>
    <dbReference type="NCBI Taxonomy" id="1844966"/>
    <lineage>
        <taxon>Eukaryota</taxon>
        <taxon>Metazoa</taxon>
        <taxon>Spiralia</taxon>
        <taxon>Lophotrochozoa</taxon>
        <taxon>Platyhelminthes</taxon>
        <taxon>Monogenea</taxon>
        <taxon>Monopisthocotylea</taxon>
        <taxon>Dactylogyridea</taxon>
        <taxon>Ancyrocephalidae</taxon>
        <taxon>Cichlidogyrus</taxon>
    </lineage>
</organism>
<evidence type="ECO:0000313" key="2">
    <source>
        <dbReference type="EMBL" id="KAL3314614.1"/>
    </source>
</evidence>
<evidence type="ECO:0000313" key="3">
    <source>
        <dbReference type="Proteomes" id="UP001626550"/>
    </source>
</evidence>
<proteinExistence type="predicted"/>
<dbReference type="Proteomes" id="UP001626550">
    <property type="component" value="Unassembled WGS sequence"/>
</dbReference>
<accession>A0ABD2Q4V3</accession>
<dbReference type="AlphaFoldDB" id="A0ABD2Q4V3"/>
<evidence type="ECO:0000256" key="1">
    <source>
        <dbReference type="SAM" id="MobiDB-lite"/>
    </source>
</evidence>
<name>A0ABD2Q4V3_9PLAT</name>
<reference evidence="2 3" key="1">
    <citation type="submission" date="2024-11" db="EMBL/GenBank/DDBJ databases">
        <title>Adaptive evolution of stress response genes in parasites aligns with host niche diversity.</title>
        <authorList>
            <person name="Hahn C."/>
            <person name="Resl P."/>
        </authorList>
    </citation>
    <scope>NUCLEOTIDE SEQUENCE [LARGE SCALE GENOMIC DNA]</scope>
    <source>
        <strain evidence="2">EGGRZ-B1_66</strain>
        <tissue evidence="2">Body</tissue>
    </source>
</reference>
<feature type="region of interest" description="Disordered" evidence="1">
    <location>
        <begin position="1"/>
        <end position="33"/>
    </location>
</feature>
<keyword evidence="3" id="KW-1185">Reference proteome</keyword>
<protein>
    <submittedName>
        <fullName evidence="2">Uncharacterized protein</fullName>
    </submittedName>
</protein>
<dbReference type="EMBL" id="JBJKFK010000946">
    <property type="protein sequence ID" value="KAL3314614.1"/>
    <property type="molecule type" value="Genomic_DNA"/>
</dbReference>
<gene>
    <name evidence="2" type="ORF">Ciccas_006758</name>
</gene>
<comment type="caution">
    <text evidence="2">The sequence shown here is derived from an EMBL/GenBank/DDBJ whole genome shotgun (WGS) entry which is preliminary data.</text>
</comment>
<sequence length="124" mass="14374">MYSTIRVHSRKSPRPSTASSVQADGDAFQESGPIRRTRFKEEVIILDEKDSRLNNQELMFIFVKLLNSINRIEEKLDDITTHQIDPNDYDYQQKPQPIPLIPLVDGNTRCMYCHQMCNCTPFGI</sequence>